<proteinExistence type="inferred from homology"/>
<evidence type="ECO:0000256" key="1">
    <source>
        <dbReference type="ARBA" id="ARBA00005369"/>
    </source>
</evidence>
<comment type="similarity">
    <text evidence="1">Belongs to the methyltransferase superfamily. L-isoaspartyl/D-aspartyl protein methyltransferase family.</text>
</comment>
<evidence type="ECO:0000313" key="3">
    <source>
        <dbReference type="WBParaSite" id="PSU_v2.g16769.t1"/>
    </source>
</evidence>
<dbReference type="Pfam" id="PF01135">
    <property type="entry name" value="PCMT"/>
    <property type="match status" value="1"/>
</dbReference>
<dbReference type="WBParaSite" id="PSU_v2.g16769.t1">
    <property type="protein sequence ID" value="PSU_v2.g16769.t1"/>
    <property type="gene ID" value="PSU_v2.g16769"/>
</dbReference>
<dbReference type="Proteomes" id="UP000887577">
    <property type="component" value="Unplaced"/>
</dbReference>
<dbReference type="PANTHER" id="PTHR11579">
    <property type="entry name" value="PROTEIN-L-ISOASPARTATE O-METHYLTRANSFERASE"/>
    <property type="match status" value="1"/>
</dbReference>
<dbReference type="CDD" id="cd02440">
    <property type="entry name" value="AdoMet_MTases"/>
    <property type="match status" value="1"/>
</dbReference>
<protein>
    <submittedName>
        <fullName evidence="3">Protein-L-isoaspartate O-methyltransferase</fullName>
    </submittedName>
</protein>
<name>A0A914YBH2_9BILA</name>
<reference evidence="3" key="1">
    <citation type="submission" date="2022-11" db="UniProtKB">
        <authorList>
            <consortium name="WormBaseParasite"/>
        </authorList>
    </citation>
    <scope>IDENTIFICATION</scope>
</reference>
<dbReference type="Gene3D" id="3.40.50.150">
    <property type="entry name" value="Vaccinia Virus protein VP39"/>
    <property type="match status" value="1"/>
</dbReference>
<keyword evidence="2" id="KW-1185">Reference proteome</keyword>
<dbReference type="GO" id="GO:0004719">
    <property type="term" value="F:protein-L-isoaspartate (D-aspartate) O-methyltransferase activity"/>
    <property type="evidence" value="ECO:0007669"/>
    <property type="project" value="InterPro"/>
</dbReference>
<dbReference type="InterPro" id="IPR000682">
    <property type="entry name" value="PCMT"/>
</dbReference>
<dbReference type="PANTHER" id="PTHR11579:SF9">
    <property type="entry name" value="PROTEIN-L-ISOASPARTATE O-METHYLTRANSFERASE"/>
    <property type="match status" value="1"/>
</dbReference>
<accession>A0A914YBH2</accession>
<organism evidence="2 3">
    <name type="scientific">Panagrolaimus superbus</name>
    <dbReference type="NCBI Taxonomy" id="310955"/>
    <lineage>
        <taxon>Eukaryota</taxon>
        <taxon>Metazoa</taxon>
        <taxon>Ecdysozoa</taxon>
        <taxon>Nematoda</taxon>
        <taxon>Chromadorea</taxon>
        <taxon>Rhabditida</taxon>
        <taxon>Tylenchina</taxon>
        <taxon>Panagrolaimomorpha</taxon>
        <taxon>Panagrolaimoidea</taxon>
        <taxon>Panagrolaimidae</taxon>
        <taxon>Panagrolaimus</taxon>
    </lineage>
</organism>
<evidence type="ECO:0000313" key="2">
    <source>
        <dbReference type="Proteomes" id="UP000887577"/>
    </source>
</evidence>
<dbReference type="GO" id="GO:0005737">
    <property type="term" value="C:cytoplasm"/>
    <property type="evidence" value="ECO:0007669"/>
    <property type="project" value="TreeGrafter"/>
</dbReference>
<dbReference type="SUPFAM" id="SSF53335">
    <property type="entry name" value="S-adenosyl-L-methionine-dependent methyltransferases"/>
    <property type="match status" value="1"/>
</dbReference>
<dbReference type="AlphaFoldDB" id="A0A914YBH2"/>
<dbReference type="InterPro" id="IPR029063">
    <property type="entry name" value="SAM-dependent_MTases_sf"/>
</dbReference>
<sequence length="217" mass="24886">MVNIFQKLFNIVFNKKIGYDYDEDWLDNQITIKKLKAAGNLRSPDIIAAFESINKAWFMPFKDEYDNSDINMEYKYAESDLLIHLFSPSIYSTILENLDLQQGHSFLNVGSGTGYLSSICGCLIGSKGKNIGFEIHPKLIDFAFTVREKLEAALASKIWCPPEFKCINIFDFKTDEKFDRIFIGASMMENQRTFICRMLKPFGIAILACDNKVCLMF</sequence>